<evidence type="ECO:0000256" key="1">
    <source>
        <dbReference type="SAM" id="MobiDB-lite"/>
    </source>
</evidence>
<feature type="region of interest" description="Disordered" evidence="1">
    <location>
        <begin position="60"/>
        <end position="98"/>
    </location>
</feature>
<organism evidence="2 3">
    <name type="scientific">Eumeta variegata</name>
    <name type="common">Bagworm moth</name>
    <name type="synonym">Eumeta japonica</name>
    <dbReference type="NCBI Taxonomy" id="151549"/>
    <lineage>
        <taxon>Eukaryota</taxon>
        <taxon>Metazoa</taxon>
        <taxon>Ecdysozoa</taxon>
        <taxon>Arthropoda</taxon>
        <taxon>Hexapoda</taxon>
        <taxon>Insecta</taxon>
        <taxon>Pterygota</taxon>
        <taxon>Neoptera</taxon>
        <taxon>Endopterygota</taxon>
        <taxon>Lepidoptera</taxon>
        <taxon>Glossata</taxon>
        <taxon>Ditrysia</taxon>
        <taxon>Tineoidea</taxon>
        <taxon>Psychidae</taxon>
        <taxon>Oiketicinae</taxon>
        <taxon>Eumeta</taxon>
    </lineage>
</organism>
<keyword evidence="3" id="KW-1185">Reference proteome</keyword>
<evidence type="ECO:0000313" key="3">
    <source>
        <dbReference type="Proteomes" id="UP000299102"/>
    </source>
</evidence>
<accession>A0A4C1W6N3</accession>
<proteinExistence type="predicted"/>
<gene>
    <name evidence="2" type="ORF">EVAR_86974_1</name>
</gene>
<evidence type="ECO:0000313" key="2">
    <source>
        <dbReference type="EMBL" id="GBP46721.1"/>
    </source>
</evidence>
<name>A0A4C1W6N3_EUMVA</name>
<reference evidence="2 3" key="1">
    <citation type="journal article" date="2019" name="Commun. Biol.">
        <title>The bagworm genome reveals a unique fibroin gene that provides high tensile strength.</title>
        <authorList>
            <person name="Kono N."/>
            <person name="Nakamura H."/>
            <person name="Ohtoshi R."/>
            <person name="Tomita M."/>
            <person name="Numata K."/>
            <person name="Arakawa K."/>
        </authorList>
    </citation>
    <scope>NUCLEOTIDE SEQUENCE [LARGE SCALE GENOMIC DNA]</scope>
</reference>
<dbReference type="Proteomes" id="UP000299102">
    <property type="component" value="Unassembled WGS sequence"/>
</dbReference>
<comment type="caution">
    <text evidence="2">The sequence shown here is derived from an EMBL/GenBank/DDBJ whole genome shotgun (WGS) entry which is preliminary data.</text>
</comment>
<sequence>MGTVTDNGIRIENGTGNRIENGTRIRIKNENELRLPWVVIKNEEVYSLSTLVELWAMTRRPNHPRESAERRLSGQRAPPRGGGGTMHMQWPAYVRADR</sequence>
<feature type="compositionally biased region" description="Basic and acidic residues" evidence="1">
    <location>
        <begin position="63"/>
        <end position="72"/>
    </location>
</feature>
<protein>
    <submittedName>
        <fullName evidence="2">Uncharacterized protein</fullName>
    </submittedName>
</protein>
<dbReference type="EMBL" id="BGZK01000488">
    <property type="protein sequence ID" value="GBP46721.1"/>
    <property type="molecule type" value="Genomic_DNA"/>
</dbReference>
<dbReference type="AlphaFoldDB" id="A0A4C1W6N3"/>